<sequence>MGEKSYSLEKPSSSSPKSTNGYLKAISIIIAIFAVIFAGYYFFLLPYHDDSDLDDIFSYATNTPASPMDITSTTDIPIEYEVEISIEEDQVLTGIDEYFNYDYIGTTIQPTESSLESEEFLTYEYPDNPSFPEGSGDDDGPIEFEDEIPNCSKFFKIPESNKIVCLVEAPKTPKDAAQFCKSAGMKFLKITDDEMKQKVFDGTRKIFGIGGGTALWIDGKWNENKRIWDSWHDGSKVEVYPVERMLGDCTRIFSPLSRKYEISSSKCELTSYFYCEKLIKK</sequence>
<dbReference type="EMBL" id="OU895880">
    <property type="protein sequence ID" value="CAH1735158.1"/>
    <property type="molecule type" value="Genomic_DNA"/>
</dbReference>
<evidence type="ECO:0000313" key="3">
    <source>
        <dbReference type="Proteomes" id="UP001153620"/>
    </source>
</evidence>
<dbReference type="SUPFAM" id="SSF56436">
    <property type="entry name" value="C-type lectin-like"/>
    <property type="match status" value="1"/>
</dbReference>
<dbReference type="AlphaFoldDB" id="A0A9P0JFA0"/>
<dbReference type="Gene3D" id="3.10.100.10">
    <property type="entry name" value="Mannose-Binding Protein A, subunit A"/>
    <property type="match status" value="1"/>
</dbReference>
<protein>
    <recommendedName>
        <fullName evidence="4">C-type lectin domain-containing protein</fullName>
    </recommendedName>
</protein>
<keyword evidence="1" id="KW-0812">Transmembrane</keyword>
<dbReference type="Proteomes" id="UP001153620">
    <property type="component" value="Chromosome 4"/>
</dbReference>
<name>A0A9P0JFA0_9DIPT</name>
<dbReference type="InterPro" id="IPR016186">
    <property type="entry name" value="C-type_lectin-like/link_sf"/>
</dbReference>
<dbReference type="InterPro" id="IPR016187">
    <property type="entry name" value="CTDL_fold"/>
</dbReference>
<accession>A0A9P0JFA0</accession>
<evidence type="ECO:0000313" key="2">
    <source>
        <dbReference type="EMBL" id="CAH1735158.1"/>
    </source>
</evidence>
<proteinExistence type="predicted"/>
<reference evidence="2" key="2">
    <citation type="submission" date="2022-10" db="EMBL/GenBank/DDBJ databases">
        <authorList>
            <consortium name="ENA_rothamsted_submissions"/>
            <consortium name="culmorum"/>
            <person name="King R."/>
        </authorList>
    </citation>
    <scope>NUCLEOTIDE SEQUENCE</scope>
</reference>
<evidence type="ECO:0008006" key="4">
    <source>
        <dbReference type="Google" id="ProtNLM"/>
    </source>
</evidence>
<keyword evidence="1" id="KW-1133">Transmembrane helix</keyword>
<gene>
    <name evidence="2" type="ORF">CHIRRI_LOCUS14436</name>
</gene>
<evidence type="ECO:0000256" key="1">
    <source>
        <dbReference type="SAM" id="Phobius"/>
    </source>
</evidence>
<keyword evidence="3" id="KW-1185">Reference proteome</keyword>
<feature type="transmembrane region" description="Helical" evidence="1">
    <location>
        <begin position="21"/>
        <end position="43"/>
    </location>
</feature>
<organism evidence="2 3">
    <name type="scientific">Chironomus riparius</name>
    <dbReference type="NCBI Taxonomy" id="315576"/>
    <lineage>
        <taxon>Eukaryota</taxon>
        <taxon>Metazoa</taxon>
        <taxon>Ecdysozoa</taxon>
        <taxon>Arthropoda</taxon>
        <taxon>Hexapoda</taxon>
        <taxon>Insecta</taxon>
        <taxon>Pterygota</taxon>
        <taxon>Neoptera</taxon>
        <taxon>Endopterygota</taxon>
        <taxon>Diptera</taxon>
        <taxon>Nematocera</taxon>
        <taxon>Chironomoidea</taxon>
        <taxon>Chironomidae</taxon>
        <taxon>Chironominae</taxon>
        <taxon>Chironomus</taxon>
    </lineage>
</organism>
<reference evidence="2" key="1">
    <citation type="submission" date="2022-01" db="EMBL/GenBank/DDBJ databases">
        <authorList>
            <person name="King R."/>
        </authorList>
    </citation>
    <scope>NUCLEOTIDE SEQUENCE</scope>
</reference>
<keyword evidence="1" id="KW-0472">Membrane</keyword>